<dbReference type="Gene3D" id="1.10.10.60">
    <property type="entry name" value="Homeodomain-like"/>
    <property type="match status" value="2"/>
</dbReference>
<evidence type="ECO:0000259" key="4">
    <source>
        <dbReference type="PROSITE" id="PS01124"/>
    </source>
</evidence>
<reference evidence="6" key="1">
    <citation type="journal article" date="2019" name="Int. J. Syst. Evol. Microbiol.">
        <title>The Global Catalogue of Microorganisms (GCM) 10K type strain sequencing project: providing services to taxonomists for standard genome sequencing and annotation.</title>
        <authorList>
            <consortium name="The Broad Institute Genomics Platform"/>
            <consortium name="The Broad Institute Genome Sequencing Center for Infectious Disease"/>
            <person name="Wu L."/>
            <person name="Ma J."/>
        </authorList>
    </citation>
    <scope>NUCLEOTIDE SEQUENCE [LARGE SCALE GENOMIC DNA]</scope>
    <source>
        <strain evidence="6">CCUG 57113</strain>
    </source>
</reference>
<evidence type="ECO:0000313" key="5">
    <source>
        <dbReference type="EMBL" id="MFC5467862.1"/>
    </source>
</evidence>
<evidence type="ECO:0000313" key="6">
    <source>
        <dbReference type="Proteomes" id="UP001596105"/>
    </source>
</evidence>
<feature type="domain" description="HTH araC/xylS-type" evidence="4">
    <location>
        <begin position="191"/>
        <end position="289"/>
    </location>
</feature>
<dbReference type="InterPro" id="IPR009057">
    <property type="entry name" value="Homeodomain-like_sf"/>
</dbReference>
<accession>A0ABW0LSA3</accession>
<evidence type="ECO:0000256" key="2">
    <source>
        <dbReference type="ARBA" id="ARBA00023125"/>
    </source>
</evidence>
<dbReference type="PANTHER" id="PTHR43280:SF28">
    <property type="entry name" value="HTH-TYPE TRANSCRIPTIONAL ACTIVATOR RHAS"/>
    <property type="match status" value="1"/>
</dbReference>
<gene>
    <name evidence="5" type="ORF">ACFPPD_03965</name>
</gene>
<dbReference type="PROSITE" id="PS01124">
    <property type="entry name" value="HTH_ARAC_FAMILY_2"/>
    <property type="match status" value="1"/>
</dbReference>
<name>A0ABW0LSA3_9BACL</name>
<evidence type="ECO:0000256" key="3">
    <source>
        <dbReference type="ARBA" id="ARBA00023163"/>
    </source>
</evidence>
<dbReference type="SMART" id="SM00342">
    <property type="entry name" value="HTH_ARAC"/>
    <property type="match status" value="1"/>
</dbReference>
<sequence>MDRGHLREDRRHGSPAFPIAAYEIERNARETILDSHWHDEAEFLWIVSGRAEFQVGLTSFELRAGEGMFVPCGELHGGYPLDDSPCVYKAVVFHLDWFASAKDGIASRYVEPLQRGEAMIPARYDGDTEWGASTLKRLASIADYVESEDAAKELRVKSELLSLFADLVSCGKWQRKAPANPVDLQTIGRLKGVVAYIEQYSGQALNVDRLAAVAGMSAGHFSRVFKAFMRKSPMDYVNYYRIRQAAHLLQNTDRPVAVIALEVGIDNFSYFSKRFKDVYDCTPTVFRKKFNSL</sequence>
<organism evidence="5 6">
    <name type="scientific">Cohnella suwonensis</name>
    <dbReference type="NCBI Taxonomy" id="696072"/>
    <lineage>
        <taxon>Bacteria</taxon>
        <taxon>Bacillati</taxon>
        <taxon>Bacillota</taxon>
        <taxon>Bacilli</taxon>
        <taxon>Bacillales</taxon>
        <taxon>Paenibacillaceae</taxon>
        <taxon>Cohnella</taxon>
    </lineage>
</organism>
<dbReference type="Gene3D" id="2.60.120.10">
    <property type="entry name" value="Jelly Rolls"/>
    <property type="match status" value="1"/>
</dbReference>
<evidence type="ECO:0000256" key="1">
    <source>
        <dbReference type="ARBA" id="ARBA00023015"/>
    </source>
</evidence>
<dbReference type="PROSITE" id="PS00041">
    <property type="entry name" value="HTH_ARAC_FAMILY_1"/>
    <property type="match status" value="1"/>
</dbReference>
<dbReference type="InterPro" id="IPR037923">
    <property type="entry name" value="HTH-like"/>
</dbReference>
<dbReference type="Pfam" id="PF02311">
    <property type="entry name" value="AraC_binding"/>
    <property type="match status" value="1"/>
</dbReference>
<keyword evidence="6" id="KW-1185">Reference proteome</keyword>
<dbReference type="InterPro" id="IPR014710">
    <property type="entry name" value="RmlC-like_jellyroll"/>
</dbReference>
<dbReference type="InterPro" id="IPR018060">
    <property type="entry name" value="HTH_AraC"/>
</dbReference>
<dbReference type="RefSeq" id="WP_209743336.1">
    <property type="nucleotide sequence ID" value="NZ_JBHSMH010000005.1"/>
</dbReference>
<dbReference type="EMBL" id="JBHSMH010000005">
    <property type="protein sequence ID" value="MFC5467862.1"/>
    <property type="molecule type" value="Genomic_DNA"/>
</dbReference>
<comment type="caution">
    <text evidence="5">The sequence shown here is derived from an EMBL/GenBank/DDBJ whole genome shotgun (WGS) entry which is preliminary data.</text>
</comment>
<dbReference type="CDD" id="cd02208">
    <property type="entry name" value="cupin_RmlC-like"/>
    <property type="match status" value="1"/>
</dbReference>
<dbReference type="SUPFAM" id="SSF46689">
    <property type="entry name" value="Homeodomain-like"/>
    <property type="match status" value="2"/>
</dbReference>
<keyword evidence="1" id="KW-0805">Transcription regulation</keyword>
<dbReference type="Pfam" id="PF12833">
    <property type="entry name" value="HTH_18"/>
    <property type="match status" value="1"/>
</dbReference>
<proteinExistence type="predicted"/>
<dbReference type="Proteomes" id="UP001596105">
    <property type="component" value="Unassembled WGS sequence"/>
</dbReference>
<keyword evidence="3" id="KW-0804">Transcription</keyword>
<dbReference type="SUPFAM" id="SSF51215">
    <property type="entry name" value="Regulatory protein AraC"/>
    <property type="match status" value="1"/>
</dbReference>
<dbReference type="PANTHER" id="PTHR43280">
    <property type="entry name" value="ARAC-FAMILY TRANSCRIPTIONAL REGULATOR"/>
    <property type="match status" value="1"/>
</dbReference>
<keyword evidence="2" id="KW-0238">DNA-binding</keyword>
<protein>
    <submittedName>
        <fullName evidence="5">Helix-turn-helix domain-containing protein</fullName>
    </submittedName>
</protein>
<dbReference type="InterPro" id="IPR018062">
    <property type="entry name" value="HTH_AraC-typ_CS"/>
</dbReference>
<dbReference type="InterPro" id="IPR003313">
    <property type="entry name" value="AraC-bd"/>
</dbReference>